<feature type="compositionally biased region" description="Low complexity" evidence="2">
    <location>
        <begin position="534"/>
        <end position="550"/>
    </location>
</feature>
<feature type="compositionally biased region" description="Basic and acidic residues" evidence="2">
    <location>
        <begin position="698"/>
        <end position="708"/>
    </location>
</feature>
<dbReference type="Pfam" id="PF18107">
    <property type="entry name" value="HTH_ABP1_N"/>
    <property type="match status" value="1"/>
</dbReference>
<dbReference type="Gene3D" id="1.10.10.60">
    <property type="entry name" value="Homeodomain-like"/>
    <property type="match status" value="2"/>
</dbReference>
<evidence type="ECO:0000256" key="1">
    <source>
        <dbReference type="ARBA" id="ARBA00023125"/>
    </source>
</evidence>
<dbReference type="STRING" id="1316194.A0A1Q5UM62"/>
<dbReference type="OrthoDB" id="125347at2759"/>
<dbReference type="PANTHER" id="PTHR19303:SF73">
    <property type="entry name" value="PROTEIN PDC2"/>
    <property type="match status" value="1"/>
</dbReference>
<comment type="caution">
    <text evidence="4">The sequence shown here is derived from an EMBL/GenBank/DDBJ whole genome shotgun (WGS) entry which is preliminary data.</text>
</comment>
<accession>A0A1Q5UM62</accession>
<keyword evidence="5" id="KW-1185">Reference proteome</keyword>
<feature type="domain" description="HTH CENPB-type" evidence="3">
    <location>
        <begin position="75"/>
        <end position="150"/>
    </location>
</feature>
<feature type="compositionally biased region" description="Polar residues" evidence="2">
    <location>
        <begin position="590"/>
        <end position="619"/>
    </location>
</feature>
<dbReference type="InterPro" id="IPR050863">
    <property type="entry name" value="CenT-Element_Derived"/>
</dbReference>
<dbReference type="Proteomes" id="UP000186955">
    <property type="component" value="Unassembled WGS sequence"/>
</dbReference>
<protein>
    <submittedName>
        <fullName evidence="4">CENP-B-like protein 2</fullName>
    </submittedName>
</protein>
<name>A0A1Q5UM62_9EURO</name>
<sequence length="718" mass="80411">MSSETPQSSHASRAGIPEGQKQALRAWARSQESRPTHAASVAWFEQTYGRRLPQSSVSVILSSKYEYLDTGPATGAFRQQPPQWPLLEERLFVWLKRARETGELSTGDAICDKAREIWPRITEYTNRNPPAFSHGWLAKFRKRFEAYQARGQQDGVVPAPPKNQRKELQALRTLSGEFNEENVYNVDETGLLWRKAPFDTLPCAPSELKKDRAHVCLILCTNATGSDRIPLWVVGHKEMPEALRGVNLKAMNCEWRHNRQAWVDVQIMSEWLTMFYEHVGSRRVVLLLDNKLAHQAAVETTPPPGNVHVQLFPENTTNKHQPLRLGITQQLKHHYRKQWLGYMATTYESGQNPVEMISLYHTLCWITRNWRHDIVNATIYKAFRKTHLVEPQADYLTAPKPPDMTELYEKVIRYNQSGISTKSLEAWLNSSEEEFVGTMDETLRRNLHLDTSILDESVNPLPPYELIPAAADAITGLQTAIRYMLNQSTTTANDILYLETMEKILDRKVRNEFLQQQNQIPTQAAPQPLTQTTAAIPAPSSAPMSAQSSTHPFAQQSSASPARPFAQSHSQPHRPPVRPATQAPLPPGQQPSLFTTSTTQPPSLFSQYTAQPSMQTPTQHLGRPSFFPHQYPNQVSTQSSTPVTNHSPVPSLFPASRSPRAGIRPAGVAPIHVQSGSSSAASTPAPGTGPSMFQARAPSEEGSYHPSEDELSDDAMEI</sequence>
<dbReference type="SUPFAM" id="SSF46689">
    <property type="entry name" value="Homeodomain-like"/>
    <property type="match status" value="2"/>
</dbReference>
<dbReference type="InterPro" id="IPR009057">
    <property type="entry name" value="Homeodomain-like_sf"/>
</dbReference>
<dbReference type="InterPro" id="IPR006600">
    <property type="entry name" value="HTH_CenpB_DNA-bd_dom"/>
</dbReference>
<keyword evidence="1" id="KW-0238">DNA-binding</keyword>
<evidence type="ECO:0000313" key="5">
    <source>
        <dbReference type="Proteomes" id="UP000186955"/>
    </source>
</evidence>
<dbReference type="EMBL" id="MNBE01000128">
    <property type="protein sequence ID" value="OKP13551.1"/>
    <property type="molecule type" value="Genomic_DNA"/>
</dbReference>
<feature type="region of interest" description="Disordered" evidence="2">
    <location>
        <begin position="1"/>
        <end position="31"/>
    </location>
</feature>
<dbReference type="Pfam" id="PF03184">
    <property type="entry name" value="DDE_1"/>
    <property type="match status" value="1"/>
</dbReference>
<gene>
    <name evidence="4" type="ORF">PENSUB_742</name>
</gene>
<reference evidence="4 5" key="1">
    <citation type="submission" date="2016-10" db="EMBL/GenBank/DDBJ databases">
        <title>Genome sequence of the ascomycete fungus Penicillium subrubescens.</title>
        <authorList>
            <person name="De Vries R.P."/>
            <person name="Peng M."/>
            <person name="Dilokpimol A."/>
            <person name="Hilden K."/>
            <person name="Makela M.R."/>
            <person name="Grigoriev I."/>
            <person name="Riley R."/>
            <person name="Granchi Z."/>
        </authorList>
    </citation>
    <scope>NUCLEOTIDE SEQUENCE [LARGE SCALE GENOMIC DNA]</scope>
    <source>
        <strain evidence="4 5">CBS 132785</strain>
    </source>
</reference>
<dbReference type="SMART" id="SM00674">
    <property type="entry name" value="CENPB"/>
    <property type="match status" value="1"/>
</dbReference>
<feature type="compositionally biased region" description="Low complexity" evidence="2">
    <location>
        <begin position="675"/>
        <end position="691"/>
    </location>
</feature>
<feature type="compositionally biased region" description="Pro residues" evidence="2">
    <location>
        <begin position="577"/>
        <end position="589"/>
    </location>
</feature>
<dbReference type="Pfam" id="PF03221">
    <property type="entry name" value="HTH_Tnp_Tc5"/>
    <property type="match status" value="1"/>
</dbReference>
<feature type="compositionally biased region" description="Polar residues" evidence="2">
    <location>
        <begin position="1"/>
        <end position="11"/>
    </location>
</feature>
<feature type="region of interest" description="Disordered" evidence="2">
    <location>
        <begin position="672"/>
        <end position="718"/>
    </location>
</feature>
<feature type="compositionally biased region" description="Polar residues" evidence="2">
    <location>
        <begin position="551"/>
        <end position="560"/>
    </location>
</feature>
<dbReference type="AlphaFoldDB" id="A0A1Q5UM62"/>
<dbReference type="PANTHER" id="PTHR19303">
    <property type="entry name" value="TRANSPOSON"/>
    <property type="match status" value="1"/>
</dbReference>
<dbReference type="InterPro" id="IPR004875">
    <property type="entry name" value="DDE_SF_endonuclease_dom"/>
</dbReference>
<proteinExistence type="predicted"/>
<feature type="compositionally biased region" description="Polar residues" evidence="2">
    <location>
        <begin position="631"/>
        <end position="647"/>
    </location>
</feature>
<dbReference type="PROSITE" id="PS51253">
    <property type="entry name" value="HTH_CENPB"/>
    <property type="match status" value="1"/>
</dbReference>
<dbReference type="InterPro" id="IPR041188">
    <property type="entry name" value="HTH_ABP1_N"/>
</dbReference>
<evidence type="ECO:0000313" key="4">
    <source>
        <dbReference type="EMBL" id="OKP13551.1"/>
    </source>
</evidence>
<dbReference type="GO" id="GO:0005634">
    <property type="term" value="C:nucleus"/>
    <property type="evidence" value="ECO:0007669"/>
    <property type="project" value="TreeGrafter"/>
</dbReference>
<organism evidence="4 5">
    <name type="scientific">Penicillium subrubescens</name>
    <dbReference type="NCBI Taxonomy" id="1316194"/>
    <lineage>
        <taxon>Eukaryota</taxon>
        <taxon>Fungi</taxon>
        <taxon>Dikarya</taxon>
        <taxon>Ascomycota</taxon>
        <taxon>Pezizomycotina</taxon>
        <taxon>Eurotiomycetes</taxon>
        <taxon>Eurotiomycetidae</taxon>
        <taxon>Eurotiales</taxon>
        <taxon>Aspergillaceae</taxon>
        <taxon>Penicillium</taxon>
    </lineage>
</organism>
<dbReference type="GO" id="GO:0003677">
    <property type="term" value="F:DNA binding"/>
    <property type="evidence" value="ECO:0007669"/>
    <property type="project" value="UniProtKB-KW"/>
</dbReference>
<feature type="compositionally biased region" description="Acidic residues" evidence="2">
    <location>
        <begin position="709"/>
        <end position="718"/>
    </location>
</feature>
<evidence type="ECO:0000259" key="3">
    <source>
        <dbReference type="PROSITE" id="PS51253"/>
    </source>
</evidence>
<feature type="region of interest" description="Disordered" evidence="2">
    <location>
        <begin position="534"/>
        <end position="647"/>
    </location>
</feature>
<evidence type="ECO:0000256" key="2">
    <source>
        <dbReference type="SAM" id="MobiDB-lite"/>
    </source>
</evidence>